<sequence>MQEDTYRGNANDPLSLNLYTYVNNNPMIYDDQNGHWTSFVDNFFSSAKSVISSVKETASYVGSKILSAISPAIDYISNTNVGKAVSSVINKGKKIVNTATAAYKAANIVYNKVVKPKVERDTQQKVESLKKGISVVSSVGSIIKDLVIPKVEFKANNISNSTDSDGEYNMMPSASGFILGFDHLI</sequence>
<dbReference type="RefSeq" id="WP_206872939.1">
    <property type="nucleotide sequence ID" value="NZ_BMBA01000012.1"/>
</dbReference>
<keyword evidence="2" id="KW-1185">Reference proteome</keyword>
<evidence type="ECO:0008006" key="3">
    <source>
        <dbReference type="Google" id="ProtNLM"/>
    </source>
</evidence>
<proteinExistence type="predicted"/>
<organism evidence="1 2">
    <name type="scientific">Clostridium zeae</name>
    <dbReference type="NCBI Taxonomy" id="2759022"/>
    <lineage>
        <taxon>Bacteria</taxon>
        <taxon>Bacillati</taxon>
        <taxon>Bacillota</taxon>
        <taxon>Clostridia</taxon>
        <taxon>Eubacteriales</taxon>
        <taxon>Clostridiaceae</taxon>
        <taxon>Clostridium</taxon>
    </lineage>
</organism>
<dbReference type="EMBL" id="BMBA01000012">
    <property type="protein sequence ID" value="GFZ34454.1"/>
    <property type="molecule type" value="Genomic_DNA"/>
</dbReference>
<gene>
    <name evidence="1" type="ORF">CSC2_49800</name>
</gene>
<accession>A0ABQ1EIN4</accession>
<comment type="caution">
    <text evidence="1">The sequence shown here is derived from an EMBL/GenBank/DDBJ whole genome shotgun (WGS) entry which is preliminary data.</text>
</comment>
<name>A0ABQ1EIN4_9CLOT</name>
<reference evidence="1 2" key="1">
    <citation type="journal article" date="2021" name="Int. J. Syst. Evol. Microbiol.">
        <title>Clostridium zeae sp. nov., isolated from corn silage.</title>
        <authorList>
            <person name="Kobayashi H."/>
            <person name="Tanizawa Y."/>
            <person name="Yagura M."/>
            <person name="Sakamoto M."/>
            <person name="Ohkuma M."/>
            <person name="Tohno M."/>
        </authorList>
    </citation>
    <scope>NUCLEOTIDE SEQUENCE [LARGE SCALE GENOMIC DNA]</scope>
    <source>
        <strain evidence="1 2">CSC2</strain>
    </source>
</reference>
<evidence type="ECO:0000313" key="2">
    <source>
        <dbReference type="Proteomes" id="UP000663802"/>
    </source>
</evidence>
<protein>
    <recommendedName>
        <fullName evidence="3">RHS repeat-associated core domain-containing protein</fullName>
    </recommendedName>
</protein>
<evidence type="ECO:0000313" key="1">
    <source>
        <dbReference type="EMBL" id="GFZ34454.1"/>
    </source>
</evidence>
<dbReference type="Proteomes" id="UP000663802">
    <property type="component" value="Unassembled WGS sequence"/>
</dbReference>